<dbReference type="EMBL" id="SNXZ01000006">
    <property type="protein sequence ID" value="TDP93703.1"/>
    <property type="molecule type" value="Genomic_DNA"/>
</dbReference>
<name>A0A4R6S322_LABRH</name>
<proteinExistence type="predicted"/>
<reference evidence="2 3" key="1">
    <citation type="submission" date="2019-03" db="EMBL/GenBank/DDBJ databases">
        <title>Genomic Encyclopedia of Type Strains, Phase IV (KMG-IV): sequencing the most valuable type-strain genomes for metagenomic binning, comparative biology and taxonomic classification.</title>
        <authorList>
            <person name="Goeker M."/>
        </authorList>
    </citation>
    <scope>NUCLEOTIDE SEQUENCE [LARGE SCALE GENOMIC DNA]</scope>
    <source>
        <strain evidence="2 3">DSM 45361</strain>
    </source>
</reference>
<gene>
    <name evidence="2" type="ORF">EV186_10697</name>
</gene>
<feature type="region of interest" description="Disordered" evidence="1">
    <location>
        <begin position="67"/>
        <end position="152"/>
    </location>
</feature>
<comment type="caution">
    <text evidence="2">The sequence shown here is derived from an EMBL/GenBank/DDBJ whole genome shotgun (WGS) entry which is preliminary data.</text>
</comment>
<evidence type="ECO:0000313" key="3">
    <source>
        <dbReference type="Proteomes" id="UP000295444"/>
    </source>
</evidence>
<keyword evidence="3" id="KW-1185">Reference proteome</keyword>
<protein>
    <submittedName>
        <fullName evidence="2">Uncharacterized protein</fullName>
    </submittedName>
</protein>
<evidence type="ECO:0000256" key="1">
    <source>
        <dbReference type="SAM" id="MobiDB-lite"/>
    </source>
</evidence>
<feature type="compositionally biased region" description="Basic and acidic residues" evidence="1">
    <location>
        <begin position="119"/>
        <end position="130"/>
    </location>
</feature>
<accession>A0A4R6S322</accession>
<evidence type="ECO:0000313" key="2">
    <source>
        <dbReference type="EMBL" id="TDP93703.1"/>
    </source>
</evidence>
<dbReference type="OrthoDB" id="5187609at2"/>
<dbReference type="RefSeq" id="WP_133852723.1">
    <property type="nucleotide sequence ID" value="NZ_SNXZ01000006.1"/>
</dbReference>
<dbReference type="Proteomes" id="UP000295444">
    <property type="component" value="Unassembled WGS sequence"/>
</dbReference>
<dbReference type="AlphaFoldDB" id="A0A4R6S322"/>
<feature type="compositionally biased region" description="Polar residues" evidence="1">
    <location>
        <begin position="104"/>
        <end position="114"/>
    </location>
</feature>
<sequence length="152" mass="16600">MDPRERAEAALARARARGSYVVTPDDAVSPMDAKSTLQIPRSVILAAARMDDDPEATMVVPAPLAGALGDDRTTSMPSPAAPQNYGQDTDAYESYPDYADDNPLTHSPRTQPLYLQQPPRREPETVHEEQDGIIPTTTTVTRRTLAQRLNGE</sequence>
<organism evidence="2 3">
    <name type="scientific">Labedaea rhizosphaerae</name>
    <dbReference type="NCBI Taxonomy" id="598644"/>
    <lineage>
        <taxon>Bacteria</taxon>
        <taxon>Bacillati</taxon>
        <taxon>Actinomycetota</taxon>
        <taxon>Actinomycetes</taxon>
        <taxon>Pseudonocardiales</taxon>
        <taxon>Pseudonocardiaceae</taxon>
        <taxon>Labedaea</taxon>
    </lineage>
</organism>